<dbReference type="PANTHER" id="PTHR10582:SF2">
    <property type="entry name" value="INACTIVE"/>
    <property type="match status" value="1"/>
</dbReference>
<dbReference type="GO" id="GO:0005886">
    <property type="term" value="C:plasma membrane"/>
    <property type="evidence" value="ECO:0007669"/>
    <property type="project" value="UniProtKB-SubCell"/>
</dbReference>
<dbReference type="PANTHER" id="PTHR10582">
    <property type="entry name" value="TRANSIENT RECEPTOR POTENTIAL ION CHANNEL PROTEIN"/>
    <property type="match status" value="1"/>
</dbReference>
<dbReference type="AlphaFoldDB" id="A0AAV7K6S5"/>
<feature type="domain" description="Ion transport" evidence="16">
    <location>
        <begin position="375"/>
        <end position="641"/>
    </location>
</feature>
<feature type="transmembrane region" description="Helical" evidence="15">
    <location>
        <begin position="608"/>
        <end position="630"/>
    </location>
</feature>
<feature type="transmembrane region" description="Helical" evidence="15">
    <location>
        <begin position="369"/>
        <end position="391"/>
    </location>
</feature>
<evidence type="ECO:0000256" key="3">
    <source>
        <dbReference type="ARBA" id="ARBA00022475"/>
    </source>
</evidence>
<keyword evidence="4" id="KW-0109">Calcium transport</keyword>
<feature type="region of interest" description="Disordered" evidence="14">
    <location>
        <begin position="40"/>
        <end position="60"/>
    </location>
</feature>
<name>A0AAV7K6S5_9METZ</name>
<evidence type="ECO:0000256" key="1">
    <source>
        <dbReference type="ARBA" id="ARBA00004651"/>
    </source>
</evidence>
<comment type="caution">
    <text evidence="17">The sequence shown here is derived from an EMBL/GenBank/DDBJ whole genome shotgun (WGS) entry which is preliminary data.</text>
</comment>
<evidence type="ECO:0000256" key="9">
    <source>
        <dbReference type="ARBA" id="ARBA00022989"/>
    </source>
</evidence>
<dbReference type="SUPFAM" id="SSF48403">
    <property type="entry name" value="Ankyrin repeat"/>
    <property type="match status" value="1"/>
</dbReference>
<comment type="subcellular location">
    <subcellularLocation>
        <location evidence="1">Cell membrane</location>
        <topology evidence="1">Multi-pass membrane protein</topology>
    </subcellularLocation>
</comment>
<evidence type="ECO:0000256" key="8">
    <source>
        <dbReference type="ARBA" id="ARBA00022837"/>
    </source>
</evidence>
<dbReference type="Pfam" id="PF12796">
    <property type="entry name" value="Ank_2"/>
    <property type="match status" value="1"/>
</dbReference>
<feature type="repeat" description="ANK" evidence="13">
    <location>
        <begin position="197"/>
        <end position="229"/>
    </location>
</feature>
<evidence type="ECO:0000256" key="2">
    <source>
        <dbReference type="ARBA" id="ARBA00022448"/>
    </source>
</evidence>
<dbReference type="InterPro" id="IPR036770">
    <property type="entry name" value="Ankyrin_rpt-contain_sf"/>
</dbReference>
<dbReference type="PROSITE" id="PS50088">
    <property type="entry name" value="ANK_REPEAT"/>
    <property type="match status" value="1"/>
</dbReference>
<keyword evidence="10" id="KW-0406">Ion transport</keyword>
<proteinExistence type="predicted"/>
<keyword evidence="7" id="KW-0677">Repeat</keyword>
<dbReference type="InterPro" id="IPR024862">
    <property type="entry name" value="TRPV"/>
</dbReference>
<keyword evidence="9 15" id="KW-1133">Transmembrane helix</keyword>
<feature type="transmembrane region" description="Helical" evidence="15">
    <location>
        <begin position="514"/>
        <end position="536"/>
    </location>
</feature>
<dbReference type="GO" id="GO:0005262">
    <property type="term" value="F:calcium channel activity"/>
    <property type="evidence" value="ECO:0007669"/>
    <property type="project" value="UniProtKB-KW"/>
</dbReference>
<keyword evidence="12" id="KW-0407">Ion channel</keyword>
<evidence type="ECO:0000256" key="14">
    <source>
        <dbReference type="SAM" id="MobiDB-lite"/>
    </source>
</evidence>
<dbReference type="Pfam" id="PF00520">
    <property type="entry name" value="Ion_trans"/>
    <property type="match status" value="1"/>
</dbReference>
<evidence type="ECO:0000259" key="16">
    <source>
        <dbReference type="Pfam" id="PF00520"/>
    </source>
</evidence>
<sequence length="782" mass="89780">MEPSSEETITPLKPVIIVATSQPDSYHDRENDNVMYDLSTRRTFSPRSPSPDRSGHSKSLGLSLGKRWGDMFKGRGIFKLFSDSKVDSETKEEVQGDIMTSLLQETHTSPMEIRIELAIQDETDEFHKEVCRKSSENNMSRTEAVIDVYTDRYVAASESLNSALINILSSPFSKDTINIFVKALLARGASSLALDHDMNTPLHLVAKNGSIEIAKKLVEVLSLVYAKNKDGDTPFEVAIFHKQDAVAAYIGEAMPAYEVRRIFTAVGHEPSRLSFHTMLEHAGEFSETIHIVLDSMKVLDQMTENTYHLHYGILEADRKGFQPGQANFNRHQKSCLHIIARSGYEEIVYHETVRLLLRYKWKKFGRVRFLVQCLSFLIHMLVMSIAFILAAREDNAKHYFYPSVTGANIIRLLCEVIYLIFTFWNLASEIFQMFRHKLKYLQDWYNYLDLLAIVFSLLIIPLRFSQNAQAENAQWLFASIAYLLNVMRGYKFAVVLRTTGAYVEIISSILRYDIVPFSIIFAMFLFAFSGATYLALKFEGVVDAARTPHIYCPSGNSTNSISRTRCQDQTYLLSEWWFVLFNGFRVMVESGSVFDNYYQPCSTCGFGWLSLLLHVTFLFFVIVVFLNLIIAQMSDTYQNVWSDAQRKLYKNRAWILARIEHNSLFAICMKDFRTKHFKPLEVIKNPKNILDKWEVPPLNSLGKNVEKLRADTLHNSEVLEEIKTLLMGHRELIIQVIKNQAAEMDNVEVPKVKQRSRVINQLTEANKVSEGIVQMRNFLNMQ</sequence>
<gene>
    <name evidence="17" type="ORF">LOD99_1219</name>
</gene>
<dbReference type="InterPro" id="IPR002110">
    <property type="entry name" value="Ankyrin_rpt"/>
</dbReference>
<evidence type="ECO:0000256" key="10">
    <source>
        <dbReference type="ARBA" id="ARBA00023065"/>
    </source>
</evidence>
<feature type="transmembrane region" description="Helical" evidence="15">
    <location>
        <begin position="476"/>
        <end position="494"/>
    </location>
</feature>
<dbReference type="SMART" id="SM00248">
    <property type="entry name" value="ANK"/>
    <property type="match status" value="3"/>
</dbReference>
<dbReference type="InterPro" id="IPR005821">
    <property type="entry name" value="Ion_trans_dom"/>
</dbReference>
<evidence type="ECO:0000256" key="6">
    <source>
        <dbReference type="ARBA" id="ARBA00022692"/>
    </source>
</evidence>
<keyword evidence="5" id="KW-0107">Calcium channel</keyword>
<keyword evidence="13" id="KW-0040">ANK repeat</keyword>
<evidence type="ECO:0000256" key="12">
    <source>
        <dbReference type="ARBA" id="ARBA00023303"/>
    </source>
</evidence>
<dbReference type="EMBL" id="JAKMXF010000144">
    <property type="protein sequence ID" value="KAI6656423.1"/>
    <property type="molecule type" value="Genomic_DNA"/>
</dbReference>
<organism evidence="17 18">
    <name type="scientific">Oopsacas minuta</name>
    <dbReference type="NCBI Taxonomy" id="111878"/>
    <lineage>
        <taxon>Eukaryota</taxon>
        <taxon>Metazoa</taxon>
        <taxon>Porifera</taxon>
        <taxon>Hexactinellida</taxon>
        <taxon>Hexasterophora</taxon>
        <taxon>Lyssacinosida</taxon>
        <taxon>Leucopsacidae</taxon>
        <taxon>Oopsacas</taxon>
    </lineage>
</organism>
<protein>
    <recommendedName>
        <fullName evidence="16">Ion transport domain-containing protein</fullName>
    </recommendedName>
</protein>
<keyword evidence="3" id="KW-1003">Cell membrane</keyword>
<evidence type="ECO:0000313" key="17">
    <source>
        <dbReference type="EMBL" id="KAI6656423.1"/>
    </source>
</evidence>
<evidence type="ECO:0000256" key="15">
    <source>
        <dbReference type="SAM" id="Phobius"/>
    </source>
</evidence>
<evidence type="ECO:0000256" key="11">
    <source>
        <dbReference type="ARBA" id="ARBA00023136"/>
    </source>
</evidence>
<feature type="transmembrane region" description="Helical" evidence="15">
    <location>
        <begin position="403"/>
        <end position="424"/>
    </location>
</feature>
<accession>A0AAV7K6S5</accession>
<evidence type="ECO:0000256" key="4">
    <source>
        <dbReference type="ARBA" id="ARBA00022568"/>
    </source>
</evidence>
<evidence type="ECO:0000256" key="13">
    <source>
        <dbReference type="PROSITE-ProRule" id="PRU00023"/>
    </source>
</evidence>
<keyword evidence="6 15" id="KW-0812">Transmembrane</keyword>
<keyword evidence="18" id="KW-1185">Reference proteome</keyword>
<dbReference type="GO" id="GO:0098703">
    <property type="term" value="P:calcium ion import across plasma membrane"/>
    <property type="evidence" value="ECO:0007669"/>
    <property type="project" value="TreeGrafter"/>
</dbReference>
<feature type="transmembrane region" description="Helical" evidence="15">
    <location>
        <begin position="444"/>
        <end position="464"/>
    </location>
</feature>
<dbReference type="Proteomes" id="UP001165289">
    <property type="component" value="Unassembled WGS sequence"/>
</dbReference>
<dbReference type="Gene3D" id="1.25.40.20">
    <property type="entry name" value="Ankyrin repeat-containing domain"/>
    <property type="match status" value="1"/>
</dbReference>
<evidence type="ECO:0000313" key="18">
    <source>
        <dbReference type="Proteomes" id="UP001165289"/>
    </source>
</evidence>
<keyword evidence="11 15" id="KW-0472">Membrane</keyword>
<keyword evidence="2" id="KW-0813">Transport</keyword>
<reference evidence="17 18" key="1">
    <citation type="journal article" date="2023" name="BMC Biol.">
        <title>The compact genome of the sponge Oopsacas minuta (Hexactinellida) is lacking key metazoan core genes.</title>
        <authorList>
            <person name="Santini S."/>
            <person name="Schenkelaars Q."/>
            <person name="Jourda C."/>
            <person name="Duchesne M."/>
            <person name="Belahbib H."/>
            <person name="Rocher C."/>
            <person name="Selva M."/>
            <person name="Riesgo A."/>
            <person name="Vervoort M."/>
            <person name="Leys S.P."/>
            <person name="Kodjabachian L."/>
            <person name="Le Bivic A."/>
            <person name="Borchiellini C."/>
            <person name="Claverie J.M."/>
            <person name="Renard E."/>
        </authorList>
    </citation>
    <scope>NUCLEOTIDE SEQUENCE [LARGE SCALE GENOMIC DNA]</scope>
    <source>
        <strain evidence="17">SPO-2</strain>
    </source>
</reference>
<keyword evidence="8" id="KW-0106">Calcium</keyword>
<evidence type="ECO:0000256" key="7">
    <source>
        <dbReference type="ARBA" id="ARBA00022737"/>
    </source>
</evidence>
<evidence type="ECO:0000256" key="5">
    <source>
        <dbReference type="ARBA" id="ARBA00022673"/>
    </source>
</evidence>
<dbReference type="PROSITE" id="PS50297">
    <property type="entry name" value="ANK_REP_REGION"/>
    <property type="match status" value="1"/>
</dbReference>